<feature type="chain" id="PRO_5042203537" description="SWIM-type domain-containing protein" evidence="6">
    <location>
        <begin position="21"/>
        <end position="809"/>
    </location>
</feature>
<dbReference type="SMART" id="SM00575">
    <property type="entry name" value="ZnF_PMZ"/>
    <property type="match status" value="1"/>
</dbReference>
<dbReference type="PROSITE" id="PS50158">
    <property type="entry name" value="ZF_CCHC"/>
    <property type="match status" value="1"/>
</dbReference>
<feature type="signal peptide" evidence="6">
    <location>
        <begin position="1"/>
        <end position="20"/>
    </location>
</feature>
<dbReference type="PROSITE" id="PS50966">
    <property type="entry name" value="ZF_SWIM"/>
    <property type="match status" value="1"/>
</dbReference>
<dbReference type="InterPro" id="IPR004332">
    <property type="entry name" value="Transposase_MuDR"/>
</dbReference>
<dbReference type="SMART" id="SM00343">
    <property type="entry name" value="ZnF_C2HC"/>
    <property type="match status" value="2"/>
</dbReference>
<dbReference type="Proteomes" id="UP001281410">
    <property type="component" value="Unassembled WGS sequence"/>
</dbReference>
<evidence type="ECO:0000256" key="4">
    <source>
        <dbReference type="PROSITE-ProRule" id="PRU00047"/>
    </source>
</evidence>
<evidence type="ECO:0000259" key="8">
    <source>
        <dbReference type="PROSITE" id="PS50966"/>
    </source>
</evidence>
<keyword evidence="3" id="KW-0862">Zinc</keyword>
<keyword evidence="1" id="KW-0479">Metal-binding</keyword>
<evidence type="ECO:0000313" key="10">
    <source>
        <dbReference type="Proteomes" id="UP001281410"/>
    </source>
</evidence>
<evidence type="ECO:0000259" key="7">
    <source>
        <dbReference type="PROSITE" id="PS50158"/>
    </source>
</evidence>
<dbReference type="Pfam" id="PF03108">
    <property type="entry name" value="DBD_Tnp_Mut"/>
    <property type="match status" value="1"/>
</dbReference>
<reference evidence="9" key="1">
    <citation type="journal article" date="2023" name="Plant J.">
        <title>Genome sequences and population genomics provide insights into the demographic history, inbreeding, and mutation load of two 'living fossil' tree species of Dipteronia.</title>
        <authorList>
            <person name="Feng Y."/>
            <person name="Comes H.P."/>
            <person name="Chen J."/>
            <person name="Zhu S."/>
            <person name="Lu R."/>
            <person name="Zhang X."/>
            <person name="Li P."/>
            <person name="Qiu J."/>
            <person name="Olsen K.M."/>
            <person name="Qiu Y."/>
        </authorList>
    </citation>
    <scope>NUCLEOTIDE SEQUENCE</scope>
    <source>
        <strain evidence="9">NBL</strain>
    </source>
</reference>
<protein>
    <recommendedName>
        <fullName evidence="11">SWIM-type domain-containing protein</fullName>
    </recommendedName>
</protein>
<dbReference type="PANTHER" id="PTHR31973:SF187">
    <property type="entry name" value="MUTATOR TRANSPOSASE MUDRA PROTEIN"/>
    <property type="match status" value="1"/>
</dbReference>
<dbReference type="InterPro" id="IPR007527">
    <property type="entry name" value="Znf_SWIM"/>
</dbReference>
<feature type="region of interest" description="Disordered" evidence="5">
    <location>
        <begin position="777"/>
        <end position="809"/>
    </location>
</feature>
<dbReference type="InterPro" id="IPR036875">
    <property type="entry name" value="Znf_CCHC_sf"/>
</dbReference>
<feature type="domain" description="SWIM-type" evidence="8">
    <location>
        <begin position="634"/>
        <end position="666"/>
    </location>
</feature>
<feature type="compositionally biased region" description="Basic and acidic residues" evidence="5">
    <location>
        <begin position="777"/>
        <end position="787"/>
    </location>
</feature>
<name>A0AAE0A0W9_9ROSI</name>
<sequence>MVFVLVFFKLNSILFVKVFLTSFVREGVLVRNPKTDSNSEFGGRRTVEKHERNLDSAAILLQSSLTVLPPPSFELTLSSLKSSIHSQWSKDTMTWLLVQCGEHWKGVSRDKAELKLTSHVKTEDDTVTLSIMSDDDVEFMIIHKEKVWATIDVEFVNKHEFRPPANPIQSACTVSHVKPIENPRSPSGTPNYKSVSGSNNPFASHASPGFTSATNDQATPVSTTKHAVVDDSDSSESSDTKDESADDDGGQGATKDGTEEEGVSGTPNCSSPSMNTQWTVSGSELYSIKAVRSVDVFEKPANQGPLYKGQMFKDKTTLKRAVGSYAFAERFEYRVSRSSNTRFTAEWDLFASKFGDPGRIIRPKDIVSEMREQHDIHLSYNKAYRSKEHALNQVFGDLWESFQRLPAYFYVLEQSNPGTVTKIKTDSKNRFKYGFMAIGASIEGFNFVIRLVICIDATHLKVRTRGVLLVTVCKDGNEMIYPLAFGFANSECTELWTWFLKKLRKVIQYPDRVMLVSDRHNGIFNAMEAIFPDAAHGICAYHLAQYLKRFCKQRDDVIWLYYRATYAYRIEEFDRVMSELKETYFKVYDELFAAGVKKFSRVHSPRKRTETAHRCEIHPIHFNTFKVDNKWKETTVDLDERSCSCRQWDLDELPCSHAMAVARFKGVSINALASDLYTTGFLKHAYEMGVNPVPDPEFWDIPDAIRNLIVLPWKKKNFPGRPKKLRIPSVGEKRKLQSCSKCGKKGHNKITCPEPLSRTCTPAKKAQTCSICKKEGHNRLKCPDKPPEPTLIDTDGENAAGEPVLNSGD</sequence>
<feature type="region of interest" description="Disordered" evidence="5">
    <location>
        <begin position="178"/>
        <end position="276"/>
    </location>
</feature>
<proteinExistence type="predicted"/>
<dbReference type="Gene3D" id="4.10.60.10">
    <property type="entry name" value="Zinc finger, CCHC-type"/>
    <property type="match status" value="1"/>
</dbReference>
<feature type="compositionally biased region" description="Polar residues" evidence="5">
    <location>
        <begin position="209"/>
        <end position="225"/>
    </location>
</feature>
<dbReference type="InterPro" id="IPR018289">
    <property type="entry name" value="MULE_transposase_dom"/>
</dbReference>
<dbReference type="PANTHER" id="PTHR31973">
    <property type="entry name" value="POLYPROTEIN, PUTATIVE-RELATED"/>
    <property type="match status" value="1"/>
</dbReference>
<evidence type="ECO:0000256" key="6">
    <source>
        <dbReference type="SAM" id="SignalP"/>
    </source>
</evidence>
<dbReference type="EMBL" id="JANJYJ010000007">
    <property type="protein sequence ID" value="KAK3198733.1"/>
    <property type="molecule type" value="Genomic_DNA"/>
</dbReference>
<evidence type="ECO:0000313" key="9">
    <source>
        <dbReference type="EMBL" id="KAK3198733.1"/>
    </source>
</evidence>
<dbReference type="InterPro" id="IPR006564">
    <property type="entry name" value="Znf_PMZ"/>
</dbReference>
<dbReference type="SUPFAM" id="SSF57756">
    <property type="entry name" value="Retrovirus zinc finger-like domains"/>
    <property type="match status" value="1"/>
</dbReference>
<evidence type="ECO:0000256" key="2">
    <source>
        <dbReference type="ARBA" id="ARBA00022771"/>
    </source>
</evidence>
<evidence type="ECO:0000256" key="3">
    <source>
        <dbReference type="ARBA" id="ARBA00022833"/>
    </source>
</evidence>
<feature type="domain" description="CCHC-type" evidence="7">
    <location>
        <begin position="739"/>
        <end position="754"/>
    </location>
</feature>
<accession>A0AAE0A0W9</accession>
<comment type="caution">
    <text evidence="9">The sequence shown here is derived from an EMBL/GenBank/DDBJ whole genome shotgun (WGS) entry which is preliminary data.</text>
</comment>
<feature type="compositionally biased region" description="Polar residues" evidence="5">
    <location>
        <begin position="265"/>
        <end position="276"/>
    </location>
</feature>
<dbReference type="GO" id="GO:0008270">
    <property type="term" value="F:zinc ion binding"/>
    <property type="evidence" value="ECO:0007669"/>
    <property type="project" value="UniProtKB-KW"/>
</dbReference>
<feature type="compositionally biased region" description="Polar residues" evidence="5">
    <location>
        <begin position="184"/>
        <end position="202"/>
    </location>
</feature>
<dbReference type="GO" id="GO:0003676">
    <property type="term" value="F:nucleic acid binding"/>
    <property type="evidence" value="ECO:0007669"/>
    <property type="project" value="InterPro"/>
</dbReference>
<evidence type="ECO:0000256" key="1">
    <source>
        <dbReference type="ARBA" id="ARBA00022723"/>
    </source>
</evidence>
<evidence type="ECO:0000256" key="5">
    <source>
        <dbReference type="SAM" id="MobiDB-lite"/>
    </source>
</evidence>
<dbReference type="Pfam" id="PF10551">
    <property type="entry name" value="MULE"/>
    <property type="match status" value="1"/>
</dbReference>
<gene>
    <name evidence="9" type="ORF">Dsin_022148</name>
</gene>
<keyword evidence="10" id="KW-1185">Reference proteome</keyword>
<keyword evidence="6" id="KW-0732">Signal</keyword>
<dbReference type="Pfam" id="PF04434">
    <property type="entry name" value="SWIM"/>
    <property type="match status" value="1"/>
</dbReference>
<keyword evidence="2 4" id="KW-0863">Zinc-finger</keyword>
<dbReference type="AlphaFoldDB" id="A0AAE0A0W9"/>
<organism evidence="9 10">
    <name type="scientific">Dipteronia sinensis</name>
    <dbReference type="NCBI Taxonomy" id="43782"/>
    <lineage>
        <taxon>Eukaryota</taxon>
        <taxon>Viridiplantae</taxon>
        <taxon>Streptophyta</taxon>
        <taxon>Embryophyta</taxon>
        <taxon>Tracheophyta</taxon>
        <taxon>Spermatophyta</taxon>
        <taxon>Magnoliopsida</taxon>
        <taxon>eudicotyledons</taxon>
        <taxon>Gunneridae</taxon>
        <taxon>Pentapetalae</taxon>
        <taxon>rosids</taxon>
        <taxon>malvids</taxon>
        <taxon>Sapindales</taxon>
        <taxon>Sapindaceae</taxon>
        <taxon>Hippocastanoideae</taxon>
        <taxon>Acereae</taxon>
        <taxon>Dipteronia</taxon>
    </lineage>
</organism>
<evidence type="ECO:0008006" key="11">
    <source>
        <dbReference type="Google" id="ProtNLM"/>
    </source>
</evidence>
<dbReference type="InterPro" id="IPR001878">
    <property type="entry name" value="Znf_CCHC"/>
</dbReference>